<name>A0A4V2X8I7_9BACT</name>
<dbReference type="Proteomes" id="UP000295706">
    <property type="component" value="Unassembled WGS sequence"/>
</dbReference>
<evidence type="ECO:0000256" key="1">
    <source>
        <dbReference type="SAM" id="SignalP"/>
    </source>
</evidence>
<dbReference type="OrthoDB" id="5381546at2"/>
<evidence type="ECO:0000313" key="2">
    <source>
        <dbReference type="EMBL" id="TDB60015.1"/>
    </source>
</evidence>
<feature type="chain" id="PRO_5020875983" description="Outer membrane protein beta-barrel domain-containing protein" evidence="1">
    <location>
        <begin position="20"/>
        <end position="198"/>
    </location>
</feature>
<organism evidence="2 3">
    <name type="scientific">Arundinibacter roseus</name>
    <dbReference type="NCBI Taxonomy" id="2070510"/>
    <lineage>
        <taxon>Bacteria</taxon>
        <taxon>Pseudomonadati</taxon>
        <taxon>Bacteroidota</taxon>
        <taxon>Cytophagia</taxon>
        <taxon>Cytophagales</taxon>
        <taxon>Spirosomataceae</taxon>
        <taxon>Arundinibacter</taxon>
    </lineage>
</organism>
<dbReference type="RefSeq" id="WP_132121560.1">
    <property type="nucleotide sequence ID" value="NZ_SMJU01000018.1"/>
</dbReference>
<gene>
    <name evidence="2" type="ORF">EZE20_21315</name>
</gene>
<protein>
    <recommendedName>
        <fullName evidence="4">Outer membrane protein beta-barrel domain-containing protein</fullName>
    </recommendedName>
</protein>
<evidence type="ECO:0000313" key="3">
    <source>
        <dbReference type="Proteomes" id="UP000295706"/>
    </source>
</evidence>
<comment type="caution">
    <text evidence="2">The sequence shown here is derived from an EMBL/GenBank/DDBJ whole genome shotgun (WGS) entry which is preliminary data.</text>
</comment>
<dbReference type="EMBL" id="SMJU01000018">
    <property type="protein sequence ID" value="TDB60015.1"/>
    <property type="molecule type" value="Genomic_DNA"/>
</dbReference>
<keyword evidence="3" id="KW-1185">Reference proteome</keyword>
<evidence type="ECO:0008006" key="4">
    <source>
        <dbReference type="Google" id="ProtNLM"/>
    </source>
</evidence>
<keyword evidence="1" id="KW-0732">Signal</keyword>
<reference evidence="2 3" key="1">
    <citation type="submission" date="2019-02" db="EMBL/GenBank/DDBJ databases">
        <title>Arundinibacter roseus gen. nov., sp. nov., a new member of the family Cytophagaceae.</title>
        <authorList>
            <person name="Szuroczki S."/>
            <person name="Khayer B."/>
            <person name="Sproer C."/>
            <person name="Toumi M."/>
            <person name="Szabo A."/>
            <person name="Felfoldi T."/>
            <person name="Schumann P."/>
            <person name="Toth E."/>
        </authorList>
    </citation>
    <scope>NUCLEOTIDE SEQUENCE [LARGE SCALE GENOMIC DNA]</scope>
    <source>
        <strain evidence="2 3">DMA-k-7a</strain>
    </source>
</reference>
<sequence length="198" mass="22234">MKKLCVLYLVMVCCSPVIAQDNFRPRLKKWFIPDHSTVQFAGNIGFLAVGPGYKSANQKLEIDILLGYLPQSIGGTNLTTLTVKSSYSPWHIELNDTYEITPLTVGALVGYTPGNQFSIRWPGHYPRGYYWWSTALRPAAFAGGAIERSGSAHRKVKHIKLYYEIGSYDLLLISYIQNRKILRLSDVTNLALGIKMGF</sequence>
<feature type="signal peptide" evidence="1">
    <location>
        <begin position="1"/>
        <end position="19"/>
    </location>
</feature>
<dbReference type="AlphaFoldDB" id="A0A4V2X8I7"/>
<accession>A0A4V2X8I7</accession>
<proteinExistence type="predicted"/>